<dbReference type="Gene3D" id="3.30.450.20">
    <property type="entry name" value="PAS domain"/>
    <property type="match status" value="2"/>
</dbReference>
<dbReference type="GO" id="GO:0006355">
    <property type="term" value="P:regulation of DNA-templated transcription"/>
    <property type="evidence" value="ECO:0007669"/>
    <property type="project" value="InterPro"/>
</dbReference>
<dbReference type="InterPro" id="IPR035919">
    <property type="entry name" value="EAL_sf"/>
</dbReference>
<dbReference type="FunFam" id="3.20.20.450:FF:000001">
    <property type="entry name" value="Cyclic di-GMP phosphodiesterase yahA"/>
    <property type="match status" value="1"/>
</dbReference>
<name>A0A254TEB8_9BURK</name>
<dbReference type="InterPro" id="IPR001610">
    <property type="entry name" value="PAC"/>
</dbReference>
<evidence type="ECO:0000259" key="3">
    <source>
        <dbReference type="PROSITE" id="PS50883"/>
    </source>
</evidence>
<dbReference type="EMBL" id="LSTO01000001">
    <property type="protein sequence ID" value="OWW20996.1"/>
    <property type="molecule type" value="Genomic_DNA"/>
</dbReference>
<dbReference type="Pfam" id="PF00563">
    <property type="entry name" value="EAL"/>
    <property type="match status" value="1"/>
</dbReference>
<dbReference type="PROSITE" id="PS50113">
    <property type="entry name" value="PAC"/>
    <property type="match status" value="2"/>
</dbReference>
<dbReference type="InterPro" id="IPR029787">
    <property type="entry name" value="Nucleotide_cyclase"/>
</dbReference>
<gene>
    <name evidence="5" type="ORF">AYR66_17480</name>
</gene>
<dbReference type="AlphaFoldDB" id="A0A254TEB8"/>
<feature type="domain" description="PAS" evidence="1">
    <location>
        <begin position="10"/>
        <end position="69"/>
    </location>
</feature>
<dbReference type="PROSITE" id="PS50112">
    <property type="entry name" value="PAS"/>
    <property type="match status" value="2"/>
</dbReference>
<feature type="domain" description="PAS" evidence="1">
    <location>
        <begin position="133"/>
        <end position="179"/>
    </location>
</feature>
<dbReference type="InterPro" id="IPR035965">
    <property type="entry name" value="PAS-like_dom_sf"/>
</dbReference>
<dbReference type="SMART" id="SM00267">
    <property type="entry name" value="GGDEF"/>
    <property type="match status" value="1"/>
</dbReference>
<evidence type="ECO:0000259" key="1">
    <source>
        <dbReference type="PROSITE" id="PS50112"/>
    </source>
</evidence>
<dbReference type="InterPro" id="IPR013767">
    <property type="entry name" value="PAS_fold"/>
</dbReference>
<dbReference type="SUPFAM" id="SSF141868">
    <property type="entry name" value="EAL domain-like"/>
    <property type="match status" value="1"/>
</dbReference>
<dbReference type="Gene3D" id="3.30.70.270">
    <property type="match status" value="1"/>
</dbReference>
<dbReference type="InterPro" id="IPR052155">
    <property type="entry name" value="Biofilm_reg_signaling"/>
</dbReference>
<dbReference type="SUPFAM" id="SSF55785">
    <property type="entry name" value="PYP-like sensor domain (PAS domain)"/>
    <property type="match status" value="2"/>
</dbReference>
<dbReference type="SMART" id="SM00086">
    <property type="entry name" value="PAC"/>
    <property type="match status" value="2"/>
</dbReference>
<dbReference type="Proteomes" id="UP000197535">
    <property type="component" value="Unassembled WGS sequence"/>
</dbReference>
<dbReference type="InterPro" id="IPR012226">
    <property type="entry name" value="Diguanyl_cyclase/Pdiesterase"/>
</dbReference>
<evidence type="ECO:0000259" key="2">
    <source>
        <dbReference type="PROSITE" id="PS50113"/>
    </source>
</evidence>
<dbReference type="PROSITE" id="PS50887">
    <property type="entry name" value="GGDEF"/>
    <property type="match status" value="1"/>
</dbReference>
<feature type="domain" description="PAC" evidence="2">
    <location>
        <begin position="206"/>
        <end position="258"/>
    </location>
</feature>
<organism evidence="5 6">
    <name type="scientific">Noviherbaspirillum denitrificans</name>
    <dbReference type="NCBI Taxonomy" id="1968433"/>
    <lineage>
        <taxon>Bacteria</taxon>
        <taxon>Pseudomonadati</taxon>
        <taxon>Pseudomonadota</taxon>
        <taxon>Betaproteobacteria</taxon>
        <taxon>Burkholderiales</taxon>
        <taxon>Oxalobacteraceae</taxon>
        <taxon>Noviherbaspirillum</taxon>
    </lineage>
</organism>
<reference evidence="5 6" key="1">
    <citation type="submission" date="2016-02" db="EMBL/GenBank/DDBJ databases">
        <authorList>
            <person name="Wen L."/>
            <person name="He K."/>
            <person name="Yang H."/>
        </authorList>
    </citation>
    <scope>NUCLEOTIDE SEQUENCE [LARGE SCALE GENOMIC DNA]</scope>
    <source>
        <strain evidence="5 6">TSA40</strain>
    </source>
</reference>
<protein>
    <recommendedName>
        <fullName evidence="7">Diguanylate cyclase</fullName>
    </recommendedName>
</protein>
<dbReference type="NCBIfam" id="TIGR00229">
    <property type="entry name" value="sensory_box"/>
    <property type="match status" value="2"/>
</dbReference>
<dbReference type="SUPFAM" id="SSF55073">
    <property type="entry name" value="Nucleotide cyclase"/>
    <property type="match status" value="1"/>
</dbReference>
<evidence type="ECO:0000313" key="6">
    <source>
        <dbReference type="Proteomes" id="UP000197535"/>
    </source>
</evidence>
<dbReference type="SMART" id="SM00052">
    <property type="entry name" value="EAL"/>
    <property type="match status" value="1"/>
</dbReference>
<dbReference type="PANTHER" id="PTHR44757">
    <property type="entry name" value="DIGUANYLATE CYCLASE DGCP"/>
    <property type="match status" value="1"/>
</dbReference>
<dbReference type="SMART" id="SM00091">
    <property type="entry name" value="PAS"/>
    <property type="match status" value="2"/>
</dbReference>
<dbReference type="InterPro" id="IPR043128">
    <property type="entry name" value="Rev_trsase/Diguanyl_cyclase"/>
</dbReference>
<comment type="caution">
    <text evidence="5">The sequence shown here is derived from an EMBL/GenBank/DDBJ whole genome shotgun (WGS) entry which is preliminary data.</text>
</comment>
<feature type="domain" description="EAL" evidence="3">
    <location>
        <begin position="432"/>
        <end position="686"/>
    </location>
</feature>
<dbReference type="InterPro" id="IPR000160">
    <property type="entry name" value="GGDEF_dom"/>
</dbReference>
<dbReference type="Gene3D" id="3.20.20.450">
    <property type="entry name" value="EAL domain"/>
    <property type="match status" value="1"/>
</dbReference>
<feature type="domain" description="PAC" evidence="2">
    <location>
        <begin position="85"/>
        <end position="136"/>
    </location>
</feature>
<proteinExistence type="predicted"/>
<sequence length="691" mass="77474">MAVDAATDRERLRFEALVNSIDGIVWEADPHTFRFTFVSEQAPRILGYTADEWLEEGFWEAHLHPADRELAIEHCMAWSASDANRCFEYRMIASDGSTVWFKDLISVGMHNGFPTTLRGIMVDISARKQAEEESRLTAKVFENSTQGISVTDTSGRILKVNRAFTSITGYTEEEVIGKTHAILRSGRQDPQFYKQMWKTIGEEGRWSGELWNRRKCGELYVEQLSVTRVLDDTGTVTNFIGIFSDVSQAKAAESEIERLSMYDAMTGLPNRAFLYDRLDHALKMAGRDGHHVALLAVDLDRLAHINEVLGHRVGDLLLVAAAGRLNGVMRAADTVTRHIGDEFVVIMEELSDPRDAAILAERILTELSRPFVLEGHEINVTACIGIGVYPADGATTQEMMKHADVALHHAKEIGESNFQFFSQEMNRASIERLQIESSLRLALLRKEFHLVYQPQVDLATGRITGMEALVRWRHPELGMVSPARFIPVAEDTGHIIEIGQWVLREACRQTRHWHDRGFIGLQVAVNVSARQFRQDDFAGQVRQVLEETGLAPECLELELTESMIMQRPERVVAVMDELRAVGVKFSIDDFGTGYSSLSQLKRFPIDKLKIDQSFTRDIGSDANGSAITCAIIALGRSLRLRVVAEGVETAEQQCFLIENGCHSMQGYLFSRPVEAGDFHSLLLLQTLPAAL</sequence>
<dbReference type="NCBIfam" id="TIGR00254">
    <property type="entry name" value="GGDEF"/>
    <property type="match status" value="1"/>
</dbReference>
<evidence type="ECO:0000313" key="5">
    <source>
        <dbReference type="EMBL" id="OWW20996.1"/>
    </source>
</evidence>
<accession>A0A254TEB8</accession>
<dbReference type="InterPro" id="IPR000014">
    <property type="entry name" value="PAS"/>
</dbReference>
<dbReference type="InterPro" id="IPR001633">
    <property type="entry name" value="EAL_dom"/>
</dbReference>
<dbReference type="CDD" id="cd00130">
    <property type="entry name" value="PAS"/>
    <property type="match status" value="2"/>
</dbReference>
<dbReference type="RefSeq" id="WP_170942136.1">
    <property type="nucleotide sequence ID" value="NZ_LSTO01000001.1"/>
</dbReference>
<dbReference type="Pfam" id="PF00989">
    <property type="entry name" value="PAS"/>
    <property type="match status" value="1"/>
</dbReference>
<feature type="domain" description="GGDEF" evidence="4">
    <location>
        <begin position="290"/>
        <end position="423"/>
    </location>
</feature>
<evidence type="ECO:0000259" key="4">
    <source>
        <dbReference type="PROSITE" id="PS50887"/>
    </source>
</evidence>
<dbReference type="PANTHER" id="PTHR44757:SF2">
    <property type="entry name" value="BIOFILM ARCHITECTURE MAINTENANCE PROTEIN MBAA"/>
    <property type="match status" value="1"/>
</dbReference>
<keyword evidence="6" id="KW-1185">Reference proteome</keyword>
<dbReference type="CDD" id="cd01949">
    <property type="entry name" value="GGDEF"/>
    <property type="match status" value="1"/>
</dbReference>
<dbReference type="CDD" id="cd01948">
    <property type="entry name" value="EAL"/>
    <property type="match status" value="1"/>
</dbReference>
<evidence type="ECO:0008006" key="7">
    <source>
        <dbReference type="Google" id="ProtNLM"/>
    </source>
</evidence>
<dbReference type="InterPro" id="IPR013655">
    <property type="entry name" value="PAS_fold_3"/>
</dbReference>
<dbReference type="InterPro" id="IPR000700">
    <property type="entry name" value="PAS-assoc_C"/>
</dbReference>
<dbReference type="PROSITE" id="PS50883">
    <property type="entry name" value="EAL"/>
    <property type="match status" value="1"/>
</dbReference>
<dbReference type="Pfam" id="PF08447">
    <property type="entry name" value="PAS_3"/>
    <property type="match status" value="1"/>
</dbReference>
<dbReference type="Pfam" id="PF00990">
    <property type="entry name" value="GGDEF"/>
    <property type="match status" value="1"/>
</dbReference>
<dbReference type="PIRSF" id="PIRSF005925">
    <property type="entry name" value="Dos"/>
    <property type="match status" value="1"/>
</dbReference>